<evidence type="ECO:0000256" key="1">
    <source>
        <dbReference type="ARBA" id="ARBA00022679"/>
    </source>
</evidence>
<sequence length="213" mass="22538">MARSPRARGDGLRALLWCNGQPPSDAVVSSLVEGAACFGVDAGADRASEAGYEVKQVLGDLDSADSSRWRGITHELADQSSSDLAKSLSLLIERGYTEIEVVGADGGSTSHFLGSWAALCEAPPGAAIRLHHEDSITHRMHPDDGEREFSVGAGGEFSLFALSPCQDVHLHGARWELDGEPMALSTAGLHNVGTGELVRIRADGVLVVIVRRD</sequence>
<dbReference type="EMBL" id="KF900303">
    <property type="protein sequence ID" value="AIE90258.1"/>
    <property type="molecule type" value="Genomic_DNA"/>
</dbReference>
<evidence type="ECO:0000313" key="6">
    <source>
        <dbReference type="EMBL" id="AIE90258.1"/>
    </source>
</evidence>
<dbReference type="PANTHER" id="PTHR41299">
    <property type="entry name" value="THIAMINE PYROPHOSPHOKINASE"/>
    <property type="match status" value="1"/>
</dbReference>
<dbReference type="NCBIfam" id="TIGR01378">
    <property type="entry name" value="thi_PPkinase"/>
    <property type="match status" value="1"/>
</dbReference>
<dbReference type="AlphaFoldDB" id="A0A075FGU0"/>
<name>A0A075FGU0_9EURY</name>
<feature type="domain" description="Thiamin pyrophosphokinase catalytic" evidence="5">
    <location>
        <begin position="38"/>
        <end position="121"/>
    </location>
</feature>
<protein>
    <recommendedName>
        <fullName evidence="5">Thiamin pyrophosphokinase catalytic domain-containing protein</fullName>
    </recommendedName>
</protein>
<dbReference type="SUPFAM" id="SSF63999">
    <property type="entry name" value="Thiamin pyrophosphokinase, catalytic domain"/>
    <property type="match status" value="1"/>
</dbReference>
<dbReference type="GO" id="GO:0006772">
    <property type="term" value="P:thiamine metabolic process"/>
    <property type="evidence" value="ECO:0007669"/>
    <property type="project" value="InterPro"/>
</dbReference>
<dbReference type="PANTHER" id="PTHR41299:SF1">
    <property type="entry name" value="THIAMINE PYROPHOSPHOKINASE"/>
    <property type="match status" value="1"/>
</dbReference>
<organism evidence="6">
    <name type="scientific">uncultured marine group II/III euryarchaeote AD1000_01_G07</name>
    <dbReference type="NCBI Taxonomy" id="1457698"/>
    <lineage>
        <taxon>Archaea</taxon>
        <taxon>Methanobacteriati</taxon>
        <taxon>Methanobacteriota</taxon>
        <taxon>environmental samples</taxon>
    </lineage>
</organism>
<keyword evidence="2" id="KW-0547">Nucleotide-binding</keyword>
<keyword evidence="4" id="KW-0067">ATP-binding</keyword>
<evidence type="ECO:0000256" key="4">
    <source>
        <dbReference type="ARBA" id="ARBA00022840"/>
    </source>
</evidence>
<keyword evidence="3" id="KW-0418">Kinase</keyword>
<dbReference type="Gene3D" id="3.40.50.10240">
    <property type="entry name" value="Thiamin pyrophosphokinase, catalytic domain"/>
    <property type="match status" value="1"/>
</dbReference>
<dbReference type="GO" id="GO:0016301">
    <property type="term" value="F:kinase activity"/>
    <property type="evidence" value="ECO:0007669"/>
    <property type="project" value="UniProtKB-KW"/>
</dbReference>
<keyword evidence="1" id="KW-0808">Transferase</keyword>
<proteinExistence type="predicted"/>
<evidence type="ECO:0000256" key="2">
    <source>
        <dbReference type="ARBA" id="ARBA00022741"/>
    </source>
</evidence>
<dbReference type="GO" id="GO:0009229">
    <property type="term" value="P:thiamine diphosphate biosynthetic process"/>
    <property type="evidence" value="ECO:0007669"/>
    <property type="project" value="InterPro"/>
</dbReference>
<dbReference type="InterPro" id="IPR036759">
    <property type="entry name" value="TPK_catalytic_sf"/>
</dbReference>
<dbReference type="Pfam" id="PF04263">
    <property type="entry name" value="TPK_catalytic"/>
    <property type="match status" value="1"/>
</dbReference>
<dbReference type="GO" id="GO:0005524">
    <property type="term" value="F:ATP binding"/>
    <property type="evidence" value="ECO:0007669"/>
    <property type="project" value="UniProtKB-KW"/>
</dbReference>
<dbReference type="InterPro" id="IPR053149">
    <property type="entry name" value="TPK"/>
</dbReference>
<dbReference type="InterPro" id="IPR006282">
    <property type="entry name" value="Thi_PPkinase"/>
</dbReference>
<dbReference type="InterPro" id="IPR007371">
    <property type="entry name" value="TPK_catalytic"/>
</dbReference>
<reference evidence="6" key="1">
    <citation type="journal article" date="2014" name="Genome Biol. Evol.">
        <title>Pangenome evidence for extensive interdomain horizontal transfer affecting lineage core and shell genes in uncultured planktonic thaumarchaeota and euryarchaeota.</title>
        <authorList>
            <person name="Deschamps P."/>
            <person name="Zivanovic Y."/>
            <person name="Moreira D."/>
            <person name="Rodriguez-Valera F."/>
            <person name="Lopez-Garcia P."/>
        </authorList>
    </citation>
    <scope>NUCLEOTIDE SEQUENCE</scope>
</reference>
<accession>A0A075FGU0</accession>
<evidence type="ECO:0000256" key="3">
    <source>
        <dbReference type="ARBA" id="ARBA00022777"/>
    </source>
</evidence>
<dbReference type="GO" id="GO:0004788">
    <property type="term" value="F:thiamine diphosphokinase activity"/>
    <property type="evidence" value="ECO:0007669"/>
    <property type="project" value="InterPro"/>
</dbReference>
<evidence type="ECO:0000259" key="5">
    <source>
        <dbReference type="Pfam" id="PF04263"/>
    </source>
</evidence>